<dbReference type="EMBL" id="JAUSVL010000001">
    <property type="protein sequence ID" value="MDQ0290793.1"/>
    <property type="molecule type" value="Genomic_DNA"/>
</dbReference>
<evidence type="ECO:0000256" key="4">
    <source>
        <dbReference type="ARBA" id="ARBA00023186"/>
    </source>
</evidence>
<dbReference type="Pfam" id="PF00012">
    <property type="entry name" value="HSP70"/>
    <property type="match status" value="2"/>
</dbReference>
<keyword evidence="2 5" id="KW-0547">Nucleotide-binding</keyword>
<dbReference type="GO" id="GO:0140662">
    <property type="term" value="F:ATP-dependent protein folding chaperone"/>
    <property type="evidence" value="ECO:0007669"/>
    <property type="project" value="InterPro"/>
</dbReference>
<evidence type="ECO:0000256" key="3">
    <source>
        <dbReference type="ARBA" id="ARBA00022840"/>
    </source>
</evidence>
<proteinExistence type="inferred from homology"/>
<keyword evidence="4" id="KW-0143">Chaperone</keyword>
<evidence type="ECO:0000256" key="1">
    <source>
        <dbReference type="ARBA" id="ARBA00007381"/>
    </source>
</evidence>
<dbReference type="GO" id="GO:0005524">
    <property type="term" value="F:ATP binding"/>
    <property type="evidence" value="ECO:0007669"/>
    <property type="project" value="UniProtKB-KW"/>
</dbReference>
<dbReference type="RefSeq" id="WP_307262691.1">
    <property type="nucleotide sequence ID" value="NZ_JAUSVL010000001.1"/>
</dbReference>
<evidence type="ECO:0000313" key="6">
    <source>
        <dbReference type="EMBL" id="MDQ0290793.1"/>
    </source>
</evidence>
<keyword evidence="7" id="KW-1185">Reference proteome</keyword>
<evidence type="ECO:0000256" key="5">
    <source>
        <dbReference type="RuleBase" id="RU003322"/>
    </source>
</evidence>
<gene>
    <name evidence="6" type="ORF">J3R75_002900</name>
</gene>
<dbReference type="FunFam" id="3.30.420.40:FF:000071">
    <property type="entry name" value="Molecular chaperone DnaK"/>
    <property type="match status" value="1"/>
</dbReference>
<dbReference type="InterPro" id="IPR013126">
    <property type="entry name" value="Hsp_70_fam"/>
</dbReference>
<sequence>MSDIIIGIDLGTTNSEVAVCIDGKIEIIPMADGSLMLPSVVGISPKGNLIVGHEARNQLALYPDNTVRSIKRKMGSGDSVNLGGRDYLPQEISAMILTTLKNAAEKHLGKPVTKAVITVPAQFNDAQRNATREAGRIAGLDVLRILNEPTAACLAYENNTPDKKKTLLAFDLGGGTFDVSLVSIEGDVTEVIASSGDNHLGGDDFDQAIAERLQAEMLEKDHGALDRIAEYRLLKAAEQAKVQLSEFAYAQIIENNLVGKNGDSLSLDRELSRQEFDELLEPFVAKTVLAVRRCLSDAGVKADAVDDIILVGGSTRSSVFQDMIEREFGRRPHADIQPDLAVAYGAGMMAARLMGEQQHRILVDITPYTFGISCVGELNGQLCHYCFVSIIKAGAALPVAREEVFFTIQDNQKAIEVNVFQGENPDARKNTLIGTFCIEDLSEQPAGNKIVMSMKLDLDGLLRCSAIEKITGKRKDIVITNALAKLTDDELAKSRERVAKLFANQPPWNPLNGDVDDDNTDDDDAIAGILADAMDANQDKVEKQGAHGRKTADDAPDMINTITQLAFRLQKVSSKMPREDLAEANELVQQMKAALNTGDTKAFHAACQELDDLLFYAES</sequence>
<comment type="caution">
    <text evidence="6">The sequence shown here is derived from an EMBL/GenBank/DDBJ whole genome shotgun (WGS) entry which is preliminary data.</text>
</comment>
<dbReference type="PANTHER" id="PTHR19375">
    <property type="entry name" value="HEAT SHOCK PROTEIN 70KDA"/>
    <property type="match status" value="1"/>
</dbReference>
<keyword evidence="3 5" id="KW-0067">ATP-binding</keyword>
<protein>
    <submittedName>
        <fullName evidence="6">Molecular chaperone DnaK (HSP70)</fullName>
    </submittedName>
</protein>
<dbReference type="SUPFAM" id="SSF100920">
    <property type="entry name" value="Heat shock protein 70kD (HSP70), peptide-binding domain"/>
    <property type="match status" value="1"/>
</dbReference>
<comment type="similarity">
    <text evidence="1 5">Belongs to the heat shock protein 70 family.</text>
</comment>
<dbReference type="PROSITE" id="PS00297">
    <property type="entry name" value="HSP70_1"/>
    <property type="match status" value="1"/>
</dbReference>
<dbReference type="PRINTS" id="PR00301">
    <property type="entry name" value="HEATSHOCK70"/>
</dbReference>
<dbReference type="Gene3D" id="3.90.640.10">
    <property type="entry name" value="Actin, Chain A, domain 4"/>
    <property type="match status" value="1"/>
</dbReference>
<dbReference type="FunFam" id="3.90.640.10:FF:000003">
    <property type="entry name" value="Molecular chaperone DnaK"/>
    <property type="match status" value="1"/>
</dbReference>
<name>A0AAE3VHW0_9BACT</name>
<accession>A0AAE3VHW0</accession>
<dbReference type="InterPro" id="IPR018181">
    <property type="entry name" value="Heat_shock_70_CS"/>
</dbReference>
<evidence type="ECO:0000256" key="2">
    <source>
        <dbReference type="ARBA" id="ARBA00022741"/>
    </source>
</evidence>
<dbReference type="AlphaFoldDB" id="A0AAE3VHW0"/>
<dbReference type="Proteomes" id="UP001238163">
    <property type="component" value="Unassembled WGS sequence"/>
</dbReference>
<dbReference type="Gene3D" id="2.60.34.10">
    <property type="entry name" value="Substrate Binding Domain Of DNAk, Chain A, domain 1"/>
    <property type="match status" value="1"/>
</dbReference>
<dbReference type="InterPro" id="IPR043129">
    <property type="entry name" value="ATPase_NBD"/>
</dbReference>
<evidence type="ECO:0000313" key="7">
    <source>
        <dbReference type="Proteomes" id="UP001238163"/>
    </source>
</evidence>
<dbReference type="Gene3D" id="3.30.420.40">
    <property type="match status" value="2"/>
</dbReference>
<organism evidence="6 7">
    <name type="scientific">Oligosphaera ethanolica</name>
    <dbReference type="NCBI Taxonomy" id="760260"/>
    <lineage>
        <taxon>Bacteria</taxon>
        <taxon>Pseudomonadati</taxon>
        <taxon>Lentisphaerota</taxon>
        <taxon>Oligosphaeria</taxon>
        <taxon>Oligosphaerales</taxon>
        <taxon>Oligosphaeraceae</taxon>
        <taxon>Oligosphaera</taxon>
    </lineage>
</organism>
<reference evidence="6" key="1">
    <citation type="submission" date="2023-07" db="EMBL/GenBank/DDBJ databases">
        <title>Genomic Encyclopedia of Type Strains, Phase IV (KMG-IV): sequencing the most valuable type-strain genomes for metagenomic binning, comparative biology and taxonomic classification.</title>
        <authorList>
            <person name="Goeker M."/>
        </authorList>
    </citation>
    <scope>NUCLEOTIDE SEQUENCE</scope>
    <source>
        <strain evidence="6">DSM 24202</strain>
    </source>
</reference>
<dbReference type="InterPro" id="IPR029047">
    <property type="entry name" value="HSP70_peptide-bd_sf"/>
</dbReference>
<dbReference type="SUPFAM" id="SSF53067">
    <property type="entry name" value="Actin-like ATPase domain"/>
    <property type="match status" value="2"/>
</dbReference>